<accession>A0A0J1HFP0</accession>
<dbReference type="AlphaFoldDB" id="A0A0J1HFP0"/>
<dbReference type="PATRIC" id="fig|320778.3.peg.1698"/>
<organism evidence="1 2">
    <name type="scientific">Photobacterium ganghwense</name>
    <dbReference type="NCBI Taxonomy" id="320778"/>
    <lineage>
        <taxon>Bacteria</taxon>
        <taxon>Pseudomonadati</taxon>
        <taxon>Pseudomonadota</taxon>
        <taxon>Gammaproteobacteria</taxon>
        <taxon>Vibrionales</taxon>
        <taxon>Vibrionaceae</taxon>
        <taxon>Photobacterium</taxon>
    </lineage>
</organism>
<proteinExistence type="predicted"/>
<protein>
    <submittedName>
        <fullName evidence="1">Uncharacterized protein</fullName>
    </submittedName>
</protein>
<evidence type="ECO:0000313" key="2">
    <source>
        <dbReference type="Proteomes" id="UP000035909"/>
    </source>
</evidence>
<comment type="caution">
    <text evidence="1">The sequence shown here is derived from an EMBL/GenBank/DDBJ whole genome shotgun (WGS) entry which is preliminary data.</text>
</comment>
<gene>
    <name evidence="1" type="ORF">ABT57_07835</name>
</gene>
<name>A0A0J1HFP0_9GAMM</name>
<dbReference type="EMBL" id="LDOU01000006">
    <property type="protein sequence ID" value="KLV10446.1"/>
    <property type="molecule type" value="Genomic_DNA"/>
</dbReference>
<evidence type="ECO:0000313" key="1">
    <source>
        <dbReference type="EMBL" id="KLV10446.1"/>
    </source>
</evidence>
<reference evidence="1 2" key="1">
    <citation type="submission" date="2015-05" db="EMBL/GenBank/DDBJ databases">
        <title>Photobacterium galathea sp. nov.</title>
        <authorList>
            <person name="Machado H."/>
            <person name="Gram L."/>
        </authorList>
    </citation>
    <scope>NUCLEOTIDE SEQUENCE [LARGE SCALE GENOMIC DNA]</scope>
    <source>
        <strain evidence="1 2">DSM 22954</strain>
    </source>
</reference>
<dbReference type="Proteomes" id="UP000035909">
    <property type="component" value="Unassembled WGS sequence"/>
</dbReference>
<dbReference type="OrthoDB" id="10003211at2"/>
<keyword evidence="2" id="KW-1185">Reference proteome</keyword>
<sequence length="106" mass="11500">MRLNVLVVTLAVLALVFDKFNLIGNDTHAYVNAPVWSSERAGVTVVSDSISQGAEANITQRNETDKPVLVATLPGETNSSDLFEQRMFPNMNRVVLGGVVIENESP</sequence>
<dbReference type="RefSeq" id="WP_047884611.1">
    <property type="nucleotide sequence ID" value="NZ_LDOU01000006.1"/>
</dbReference>